<evidence type="ECO:0000313" key="5">
    <source>
        <dbReference type="EMBL" id="TFE88920.1"/>
    </source>
</evidence>
<dbReference type="InterPro" id="IPR001119">
    <property type="entry name" value="SLH_dom"/>
</dbReference>
<protein>
    <recommendedName>
        <fullName evidence="4">SLH domain-containing protein</fullName>
    </recommendedName>
</protein>
<dbReference type="AlphaFoldDB" id="A0A4Y8Q4I5"/>
<feature type="domain" description="SLH" evidence="4">
    <location>
        <begin position="70"/>
        <end position="133"/>
    </location>
</feature>
<dbReference type="Gene3D" id="2.60.40.1220">
    <property type="match status" value="1"/>
</dbReference>
<keyword evidence="1 3" id="KW-0732">Signal</keyword>
<organism evidence="5 6">
    <name type="scientific">Paenibacillus athensensis</name>
    <dbReference type="NCBI Taxonomy" id="1967502"/>
    <lineage>
        <taxon>Bacteria</taxon>
        <taxon>Bacillati</taxon>
        <taxon>Bacillota</taxon>
        <taxon>Bacilli</taxon>
        <taxon>Bacillales</taxon>
        <taxon>Paenibacillaceae</taxon>
        <taxon>Paenibacillus</taxon>
    </lineage>
</organism>
<evidence type="ECO:0000259" key="4">
    <source>
        <dbReference type="PROSITE" id="PS51272"/>
    </source>
</evidence>
<evidence type="ECO:0000313" key="6">
    <source>
        <dbReference type="Proteomes" id="UP000298246"/>
    </source>
</evidence>
<reference evidence="5 6" key="1">
    <citation type="submission" date="2017-03" db="EMBL/GenBank/DDBJ databases">
        <title>Isolation of Levoglucosan Utilizing Bacteria.</title>
        <authorList>
            <person name="Arya A.S."/>
        </authorList>
    </citation>
    <scope>NUCLEOTIDE SEQUENCE [LARGE SCALE GENOMIC DNA]</scope>
    <source>
        <strain evidence="5 6">MEC069</strain>
    </source>
</reference>
<feature type="compositionally biased region" description="Low complexity" evidence="2">
    <location>
        <begin position="1"/>
        <end position="14"/>
    </location>
</feature>
<comment type="caution">
    <text evidence="5">The sequence shown here is derived from an EMBL/GenBank/DDBJ whole genome shotgun (WGS) entry which is preliminary data.</text>
</comment>
<dbReference type="Pfam" id="PF00395">
    <property type="entry name" value="SLH"/>
    <property type="match status" value="2"/>
</dbReference>
<dbReference type="EMBL" id="MYFO01000008">
    <property type="protein sequence ID" value="TFE88920.1"/>
    <property type="molecule type" value="Genomic_DNA"/>
</dbReference>
<evidence type="ECO:0000256" key="2">
    <source>
        <dbReference type="SAM" id="MobiDB-lite"/>
    </source>
</evidence>
<gene>
    <name evidence="5" type="ORF">B5M42_08390</name>
</gene>
<sequence>MSNSSSNMFTTNSNKTKDIRGGEKKVMKKSLKVIATAAMAFSMFSSVALADEAATTTSTSATTAAAAKTSADFKDLAGIDAALKAKIDALLSKGVFEGVSDDSFGIDENMTRAQFAKVLTLIYGVKVDDSVTASSFADVKADDAANGWAIKFIEAAKKAGLIDGKSDTSFDPGANVTLGEFATALVKGLGVKPDMSGTPWYADAVKQAVNKKVLPEGTDGSKLATRADLVVGAYGGQQAYSEINAPEKVSVAEAKATGVYQVTVTLDKAVDTAKAKLALTKGSLAVGSTTKWSDDKKSATLSLDTRLGAGDYTVTLSGLDAAAVDKTTATFTAQDEQVSKIDFVSANDTLPYSNSVSLEVKAANQYGEAVSLGASNFTALVSGTNVAMKKNDAGNFVINADVKGTPGVTQGNGIIPVTVYYNNSAVTASKNFKVGTVPLLTKIEAGKVTYSNGGTKLSAADETADIPLTMYDQYGNKLVKAQFTGGTPEIQASNINPVITPYEANLTVVKAGASLAVGDLFDDSDNARIQVKLAAKVDKNNDYTVNIFGGASSASATVSVGASNLATKVEFDVSGITLSADDSSVLVPVTAYDANGNKLSAQDVADNAAANRFNFTASNAATTGIVATGVDKGKLKITFNAPVAPSTVYNSVNSKVYISGQINQSQTNSFVQASIPVTDVRVPERIAVATENAPKAILGAGDDLVFQLKDQYGSDRGNVAASIVSANGQSSNYQVVVDVTTSGTGVNAALKTATVISSTTSGSTKTYTFTAAQLDDFNKGFTLTSTGAEGKVTVKATIQKQTNGGGWSDYSSAVSRTFESIKSDTALTYSLDTVGTLFAAQDQISTALIAGENVAAGDSQFDKTLTVIAKDSAGNKVKLPYNYVRGISSSNPNVLAVANPTPDRDGFVLGNKAGTATVTAIVYKNNGETVSLSQDITVKADSITVDKLTAGKTDNNFSANGFAYDFFTDGDNKLKVTDQYGIEYTNADIAKYDAVLGLRYTVKVVTGSGMVTINSVTGEITNVPSSVKEFTVTAIAPNGKSVSILLVNTQP</sequence>
<dbReference type="RefSeq" id="WP_134751687.1">
    <property type="nucleotide sequence ID" value="NZ_MYFO02000011.1"/>
</dbReference>
<feature type="domain" description="SLH" evidence="4">
    <location>
        <begin position="136"/>
        <end position="199"/>
    </location>
</feature>
<keyword evidence="6" id="KW-1185">Reference proteome</keyword>
<dbReference type="OrthoDB" id="1706086at2"/>
<dbReference type="Proteomes" id="UP000298246">
    <property type="component" value="Unassembled WGS sequence"/>
</dbReference>
<feature type="signal peptide" evidence="3">
    <location>
        <begin position="1"/>
        <end position="50"/>
    </location>
</feature>
<evidence type="ECO:0000256" key="3">
    <source>
        <dbReference type="SAM" id="SignalP"/>
    </source>
</evidence>
<accession>A0A4Y8Q4I5</accession>
<evidence type="ECO:0000256" key="1">
    <source>
        <dbReference type="ARBA" id="ARBA00022729"/>
    </source>
</evidence>
<feature type="chain" id="PRO_5021507847" description="SLH domain-containing protein" evidence="3">
    <location>
        <begin position="51"/>
        <end position="1051"/>
    </location>
</feature>
<dbReference type="PROSITE" id="PS51272">
    <property type="entry name" value="SLH"/>
    <property type="match status" value="2"/>
</dbReference>
<dbReference type="InterPro" id="IPR014755">
    <property type="entry name" value="Cu-Rt/internalin_Ig-like"/>
</dbReference>
<name>A0A4Y8Q4I5_9BACL</name>
<feature type="region of interest" description="Disordered" evidence="2">
    <location>
        <begin position="1"/>
        <end position="23"/>
    </location>
</feature>
<proteinExistence type="predicted"/>